<evidence type="ECO:0000313" key="2">
    <source>
        <dbReference type="EMBL" id="KAH7329540.1"/>
    </source>
</evidence>
<proteinExistence type="predicted"/>
<dbReference type="Proteomes" id="UP000813444">
    <property type="component" value="Unassembled WGS sequence"/>
</dbReference>
<protein>
    <submittedName>
        <fullName evidence="2">Uncharacterized protein</fullName>
    </submittedName>
</protein>
<feature type="transmembrane region" description="Helical" evidence="1">
    <location>
        <begin position="85"/>
        <end position="105"/>
    </location>
</feature>
<reference evidence="2" key="1">
    <citation type="journal article" date="2021" name="Nat. Commun.">
        <title>Genetic determinants of endophytism in the Arabidopsis root mycobiome.</title>
        <authorList>
            <person name="Mesny F."/>
            <person name="Miyauchi S."/>
            <person name="Thiergart T."/>
            <person name="Pickel B."/>
            <person name="Atanasova L."/>
            <person name="Karlsson M."/>
            <person name="Huettel B."/>
            <person name="Barry K.W."/>
            <person name="Haridas S."/>
            <person name="Chen C."/>
            <person name="Bauer D."/>
            <person name="Andreopoulos W."/>
            <person name="Pangilinan J."/>
            <person name="LaButti K."/>
            <person name="Riley R."/>
            <person name="Lipzen A."/>
            <person name="Clum A."/>
            <person name="Drula E."/>
            <person name="Henrissat B."/>
            <person name="Kohler A."/>
            <person name="Grigoriev I.V."/>
            <person name="Martin F.M."/>
            <person name="Hacquard S."/>
        </authorList>
    </citation>
    <scope>NUCLEOTIDE SEQUENCE</scope>
    <source>
        <strain evidence="2">MPI-CAGE-CH-0235</strain>
    </source>
</reference>
<feature type="transmembrane region" description="Helical" evidence="1">
    <location>
        <begin position="45"/>
        <end position="64"/>
    </location>
</feature>
<keyword evidence="3" id="KW-1185">Reference proteome</keyword>
<comment type="caution">
    <text evidence="2">The sequence shown here is derived from an EMBL/GenBank/DDBJ whole genome shotgun (WGS) entry which is preliminary data.</text>
</comment>
<accession>A0A8K0T0M6</accession>
<sequence length="179" mass="19668">MATRFDKAFNGIHSVLRLLGYFSSLAAFLIQAYTIQRWSSQVAASMPGLVASIFAMLNDSLQLASRATCWNRRLHVPALSRTATILWDVAALLISAGDLLLPLAFSLGSGPLRDLNEEQEDPEPWQRSLERAGMAGIGALAAFRFVLICTLCFDRERARRRAERTRLAATTEAATTNPA</sequence>
<name>A0A8K0T0M6_9HYPO</name>
<dbReference type="EMBL" id="JAGPNK010000001">
    <property type="protein sequence ID" value="KAH7329540.1"/>
    <property type="molecule type" value="Genomic_DNA"/>
</dbReference>
<feature type="transmembrane region" description="Helical" evidence="1">
    <location>
        <begin position="132"/>
        <end position="153"/>
    </location>
</feature>
<dbReference type="OrthoDB" id="5132480at2759"/>
<gene>
    <name evidence="2" type="ORF">B0I35DRAFT_474128</name>
</gene>
<evidence type="ECO:0000313" key="3">
    <source>
        <dbReference type="Proteomes" id="UP000813444"/>
    </source>
</evidence>
<keyword evidence="1" id="KW-0812">Transmembrane</keyword>
<keyword evidence="1" id="KW-0472">Membrane</keyword>
<dbReference type="AlphaFoldDB" id="A0A8K0T0M6"/>
<organism evidence="2 3">
    <name type="scientific">Stachybotrys elegans</name>
    <dbReference type="NCBI Taxonomy" id="80388"/>
    <lineage>
        <taxon>Eukaryota</taxon>
        <taxon>Fungi</taxon>
        <taxon>Dikarya</taxon>
        <taxon>Ascomycota</taxon>
        <taxon>Pezizomycotina</taxon>
        <taxon>Sordariomycetes</taxon>
        <taxon>Hypocreomycetidae</taxon>
        <taxon>Hypocreales</taxon>
        <taxon>Stachybotryaceae</taxon>
        <taxon>Stachybotrys</taxon>
    </lineage>
</organism>
<keyword evidence="1" id="KW-1133">Transmembrane helix</keyword>
<evidence type="ECO:0000256" key="1">
    <source>
        <dbReference type="SAM" id="Phobius"/>
    </source>
</evidence>
<feature type="transmembrane region" description="Helical" evidence="1">
    <location>
        <begin position="12"/>
        <end position="33"/>
    </location>
</feature>